<protein>
    <submittedName>
        <fullName evidence="1">Uncharacterized protein</fullName>
    </submittedName>
</protein>
<dbReference type="EMBL" id="CCCS020000034">
    <property type="protein sequence ID" value="CDQ10167.1"/>
    <property type="molecule type" value="Genomic_DNA"/>
</dbReference>
<evidence type="ECO:0000313" key="1">
    <source>
        <dbReference type="EMBL" id="CDQ10167.1"/>
    </source>
</evidence>
<accession>A0A060UNE6</accession>
<dbReference type="Proteomes" id="UP000193925">
    <property type="component" value="Chromosome AFERRI"/>
</dbReference>
<gene>
    <name evidence="2" type="ORF">AFERRI_10157</name>
    <name evidence="1" type="ORF">AFERRI_40119</name>
</gene>
<reference evidence="1" key="2">
    <citation type="submission" date="2014-07" db="EMBL/GenBank/DDBJ databases">
        <title>Initial genome analysis of the psychrotolerant acidophile Acidithiobacillus ferrivorans CF27: insights into iron and sulfur oxidation pathways and into biofilm formation.</title>
        <authorList>
            <person name="Talla E."/>
            <person name="Hedrich S."/>
            <person name="Mangenot S."/>
            <person name="Ji B."/>
            <person name="Johnson D.B."/>
            <person name="Barbe V."/>
            <person name="Bonnefoy V."/>
        </authorList>
    </citation>
    <scope>NUCLEOTIDE SEQUENCE [LARGE SCALE GENOMIC DNA]</scope>
    <source>
        <strain evidence="1">CF27</strain>
    </source>
</reference>
<organism evidence="1">
    <name type="scientific">Acidithiobacillus ferrivorans</name>
    <dbReference type="NCBI Taxonomy" id="160808"/>
    <lineage>
        <taxon>Bacteria</taxon>
        <taxon>Pseudomonadati</taxon>
        <taxon>Pseudomonadota</taxon>
        <taxon>Acidithiobacillia</taxon>
        <taxon>Acidithiobacillales</taxon>
        <taxon>Acidithiobacillaceae</taxon>
        <taxon>Acidithiobacillus</taxon>
    </lineage>
</organism>
<evidence type="ECO:0000313" key="3">
    <source>
        <dbReference type="Proteomes" id="UP000193925"/>
    </source>
</evidence>
<reference evidence="1" key="1">
    <citation type="submission" date="2014-03" db="EMBL/GenBank/DDBJ databases">
        <authorList>
            <person name="Genoscope - CEA"/>
        </authorList>
    </citation>
    <scope>NUCLEOTIDE SEQUENCE [LARGE SCALE GENOMIC DNA]</scope>
    <source>
        <strain evidence="1">CF27</strain>
    </source>
</reference>
<reference evidence="2 3" key="3">
    <citation type="submission" date="2017-03" db="EMBL/GenBank/DDBJ databases">
        <authorList>
            <person name="Regsiter A."/>
            <person name="William W."/>
        </authorList>
    </citation>
    <scope>NUCLEOTIDE SEQUENCE [LARGE SCALE GENOMIC DNA]</scope>
    <source>
        <strain evidence="2">PRJEB5721</strain>
    </source>
</reference>
<dbReference type="EMBL" id="LT841305">
    <property type="protein sequence ID" value="SMH64124.1"/>
    <property type="molecule type" value="Genomic_DNA"/>
</dbReference>
<proteinExistence type="predicted"/>
<sequence length="50" mass="5853">MRVKKKLKGREEYLNALTLHGALGRSRTADLLVRSLRVRLLRCFIHPNDH</sequence>
<name>A0A060UNE6_9PROT</name>
<evidence type="ECO:0000313" key="2">
    <source>
        <dbReference type="EMBL" id="SMH64124.1"/>
    </source>
</evidence>
<dbReference type="AlphaFoldDB" id="A0A060UNE6"/>
<keyword evidence="3" id="KW-1185">Reference proteome</keyword>